<dbReference type="PANTHER" id="PTHR33116:SF84">
    <property type="entry name" value="RNA-DIRECTED DNA POLYMERASE"/>
    <property type="match status" value="1"/>
</dbReference>
<accession>A0A9Q1Q531</accession>
<dbReference type="AlphaFoldDB" id="A0A9Q1Q531"/>
<name>A0A9Q1Q531_9CARY</name>
<dbReference type="OrthoDB" id="1938625at2759"/>
<dbReference type="PANTHER" id="PTHR33116">
    <property type="entry name" value="REVERSE TRANSCRIPTASE ZINC-BINDING DOMAIN-CONTAINING PROTEIN-RELATED-RELATED"/>
    <property type="match status" value="1"/>
</dbReference>
<evidence type="ECO:0000313" key="2">
    <source>
        <dbReference type="Proteomes" id="UP001153076"/>
    </source>
</evidence>
<protein>
    <submittedName>
        <fullName evidence="1">Uncharacterized protein</fullName>
    </submittedName>
</protein>
<sequence length="301" mass="33809">MVTFYKNFLGPQPCARTPVRGDILNLGSHLTMEQQVQLCKPFTKKDVQQAIFSIPNTKSPRPDGFSSGFFKQAWPQIKEIVCSVVMSFFKTSKADPPTLQLLMAALTEFHLYAGLKTNLHKSQMVFRGTNPDLQQHCLQSVGLRESSLPLQYLGVPIVASKLTKLECAQLVTKITAKSLTDLLKYVVTISGVGQRTSKDHLISSGNILVYQKAKVASPTTEGTIKALLKIKGDKYFKQINYVIYSAGIYSIWVARNPALFRNHHSTVQDILKAIKNQIIHRVLYLHTCTKKLNVYIDRILK</sequence>
<proteinExistence type="predicted"/>
<dbReference type="EMBL" id="JAKOGI010000895">
    <property type="protein sequence ID" value="KAJ8429433.1"/>
    <property type="molecule type" value="Genomic_DNA"/>
</dbReference>
<dbReference type="Proteomes" id="UP001153076">
    <property type="component" value="Unassembled WGS sequence"/>
</dbReference>
<reference evidence="1" key="1">
    <citation type="submission" date="2022-04" db="EMBL/GenBank/DDBJ databases">
        <title>Carnegiea gigantea Genome sequencing and assembly v2.</title>
        <authorList>
            <person name="Copetti D."/>
            <person name="Sanderson M.J."/>
            <person name="Burquez A."/>
            <person name="Wojciechowski M.F."/>
        </authorList>
    </citation>
    <scope>NUCLEOTIDE SEQUENCE</scope>
    <source>
        <strain evidence="1">SGP5-SGP5p</strain>
        <tissue evidence="1">Aerial part</tissue>
    </source>
</reference>
<organism evidence="1 2">
    <name type="scientific">Carnegiea gigantea</name>
    <dbReference type="NCBI Taxonomy" id="171969"/>
    <lineage>
        <taxon>Eukaryota</taxon>
        <taxon>Viridiplantae</taxon>
        <taxon>Streptophyta</taxon>
        <taxon>Embryophyta</taxon>
        <taxon>Tracheophyta</taxon>
        <taxon>Spermatophyta</taxon>
        <taxon>Magnoliopsida</taxon>
        <taxon>eudicotyledons</taxon>
        <taxon>Gunneridae</taxon>
        <taxon>Pentapetalae</taxon>
        <taxon>Caryophyllales</taxon>
        <taxon>Cactineae</taxon>
        <taxon>Cactaceae</taxon>
        <taxon>Cactoideae</taxon>
        <taxon>Echinocereeae</taxon>
        <taxon>Carnegiea</taxon>
    </lineage>
</organism>
<evidence type="ECO:0000313" key="1">
    <source>
        <dbReference type="EMBL" id="KAJ8429433.1"/>
    </source>
</evidence>
<gene>
    <name evidence="1" type="ORF">Cgig2_015722</name>
</gene>
<keyword evidence="2" id="KW-1185">Reference proteome</keyword>
<comment type="caution">
    <text evidence="1">The sequence shown here is derived from an EMBL/GenBank/DDBJ whole genome shotgun (WGS) entry which is preliminary data.</text>
</comment>